<protein>
    <submittedName>
        <fullName evidence="2">Uncharacterized protein</fullName>
    </submittedName>
</protein>
<evidence type="ECO:0000313" key="2">
    <source>
        <dbReference type="EMBL" id="CAB4148384.1"/>
    </source>
</evidence>
<sequence length="69" mass="7891">MNADELAQSIRSKHDKLETDCKQTVLAVELVALQMKLAALTARVAQLERDDHERTQTQDAKHERPIKPR</sequence>
<evidence type="ECO:0000313" key="3">
    <source>
        <dbReference type="EMBL" id="CAB4188586.1"/>
    </source>
</evidence>
<organism evidence="2">
    <name type="scientific">uncultured Caudovirales phage</name>
    <dbReference type="NCBI Taxonomy" id="2100421"/>
    <lineage>
        <taxon>Viruses</taxon>
        <taxon>Duplodnaviria</taxon>
        <taxon>Heunggongvirae</taxon>
        <taxon>Uroviricota</taxon>
        <taxon>Caudoviricetes</taxon>
        <taxon>Peduoviridae</taxon>
        <taxon>Maltschvirus</taxon>
        <taxon>Maltschvirus maltsch</taxon>
    </lineage>
</organism>
<dbReference type="EMBL" id="LR797126">
    <property type="protein sequence ID" value="CAB4188586.1"/>
    <property type="molecule type" value="Genomic_DNA"/>
</dbReference>
<dbReference type="EMBL" id="LR796505">
    <property type="protein sequence ID" value="CAB4148384.1"/>
    <property type="molecule type" value="Genomic_DNA"/>
</dbReference>
<evidence type="ECO:0000256" key="1">
    <source>
        <dbReference type="SAM" id="MobiDB-lite"/>
    </source>
</evidence>
<gene>
    <name evidence="3" type="ORF">UFOVP1179_48</name>
    <name evidence="2" type="ORF">UFOVP524_4</name>
</gene>
<feature type="region of interest" description="Disordered" evidence="1">
    <location>
        <begin position="48"/>
        <end position="69"/>
    </location>
</feature>
<proteinExistence type="predicted"/>
<accession>A0A6J5MNN9</accession>
<reference evidence="2" key="1">
    <citation type="submission" date="2020-04" db="EMBL/GenBank/DDBJ databases">
        <authorList>
            <person name="Chiriac C."/>
            <person name="Salcher M."/>
            <person name="Ghai R."/>
            <person name="Kavagutti S V."/>
        </authorList>
    </citation>
    <scope>NUCLEOTIDE SEQUENCE</scope>
</reference>
<name>A0A6J5MNN9_9CAUD</name>